<keyword evidence="5" id="KW-0677">Repeat</keyword>
<keyword evidence="7 11" id="KW-1133">Transmembrane helix</keyword>
<protein>
    <recommendedName>
        <fullName evidence="14">Cystinosin</fullName>
    </recommendedName>
</protein>
<evidence type="ECO:0000256" key="5">
    <source>
        <dbReference type="ARBA" id="ARBA00022737"/>
    </source>
</evidence>
<dbReference type="AlphaFoldDB" id="A0AAQ3M173"/>
<evidence type="ECO:0000256" key="6">
    <source>
        <dbReference type="ARBA" id="ARBA00022847"/>
    </source>
</evidence>
<name>A0AAQ3M173_9PEZI</name>
<dbReference type="InterPro" id="IPR006603">
    <property type="entry name" value="PQ-loop_rpt"/>
</dbReference>
<dbReference type="PANTHER" id="PTHR13131:SF5">
    <property type="entry name" value="CYSTINOSIN"/>
    <property type="match status" value="1"/>
</dbReference>
<feature type="transmembrane region" description="Helical" evidence="11">
    <location>
        <begin position="94"/>
        <end position="112"/>
    </location>
</feature>
<organism evidence="12 13">
    <name type="scientific">Acrodontium crateriforme</name>
    <dbReference type="NCBI Taxonomy" id="150365"/>
    <lineage>
        <taxon>Eukaryota</taxon>
        <taxon>Fungi</taxon>
        <taxon>Dikarya</taxon>
        <taxon>Ascomycota</taxon>
        <taxon>Pezizomycotina</taxon>
        <taxon>Dothideomycetes</taxon>
        <taxon>Dothideomycetidae</taxon>
        <taxon>Mycosphaerellales</taxon>
        <taxon>Teratosphaeriaceae</taxon>
        <taxon>Acrodontium</taxon>
    </lineage>
</organism>
<dbReference type="GO" id="GO:0015184">
    <property type="term" value="F:L-cystine transmembrane transporter activity"/>
    <property type="evidence" value="ECO:0007669"/>
    <property type="project" value="TreeGrafter"/>
</dbReference>
<evidence type="ECO:0000256" key="1">
    <source>
        <dbReference type="ARBA" id="ARBA00004155"/>
    </source>
</evidence>
<comment type="subcellular location">
    <subcellularLocation>
        <location evidence="1">Lysosome membrane</location>
        <topology evidence="1">Multi-pass membrane protein</topology>
    </subcellularLocation>
</comment>
<dbReference type="Proteomes" id="UP001303373">
    <property type="component" value="Chromosome 3"/>
</dbReference>
<gene>
    <name evidence="12" type="ORF">R9X50_00227600</name>
</gene>
<evidence type="ECO:0008006" key="14">
    <source>
        <dbReference type="Google" id="ProtNLM"/>
    </source>
</evidence>
<evidence type="ECO:0000313" key="12">
    <source>
        <dbReference type="EMBL" id="WPG99462.1"/>
    </source>
</evidence>
<feature type="transmembrane region" description="Helical" evidence="11">
    <location>
        <begin position="12"/>
        <end position="30"/>
    </location>
</feature>
<keyword evidence="6" id="KW-0769">Symport</keyword>
<sequence length="288" mass="32321">MAWLGAHDWSLILSRLCGWTYFICWSVSFYPQPALNIRRRGTEGFMLDFPLLNIFGFSCYTISTTVFLFSPVVRAQYAARHPASPEPTVRFNDFAFGLHASILCIFTLSQFWPRLWGWKKPGGKSNNATRITWGLLYGGIMGTFICVVIVLAHGDPSGVHGWGWIDVMYALNYVKLIVTVFKYIPQAVANYRRKSTAGWSIDQILLDFSGGVFSLLQLIIDSSIQKDWSGITGNPVKFGLANISMIFDIIFMLQHYIIYGTGVDDGIKETDSTDSHIESSTENDPLLG</sequence>
<comment type="catalytic activity">
    <reaction evidence="10">
        <text>L-cystine(out) + H(+)(out) = L-cystine(in) + H(+)(in)</text>
        <dbReference type="Rhea" id="RHEA:66172"/>
        <dbReference type="ChEBI" id="CHEBI:15378"/>
        <dbReference type="ChEBI" id="CHEBI:35491"/>
    </reaction>
    <physiologicalReaction direction="left-to-right" evidence="10">
        <dbReference type="Rhea" id="RHEA:66173"/>
    </physiologicalReaction>
</comment>
<dbReference type="FunFam" id="1.20.1280.290:FF:000016">
    <property type="entry name" value="Cystinosin homolog"/>
    <property type="match status" value="1"/>
</dbReference>
<dbReference type="SMART" id="SM00679">
    <property type="entry name" value="CTNS"/>
    <property type="match status" value="2"/>
</dbReference>
<proteinExistence type="inferred from homology"/>
<evidence type="ECO:0000256" key="10">
    <source>
        <dbReference type="ARBA" id="ARBA00048473"/>
    </source>
</evidence>
<keyword evidence="9" id="KW-0458">Lysosome</keyword>
<evidence type="ECO:0000256" key="2">
    <source>
        <dbReference type="ARBA" id="ARBA00006855"/>
    </source>
</evidence>
<dbReference type="GO" id="GO:0015293">
    <property type="term" value="F:symporter activity"/>
    <property type="evidence" value="ECO:0007669"/>
    <property type="project" value="UniProtKB-KW"/>
</dbReference>
<evidence type="ECO:0000313" key="13">
    <source>
        <dbReference type="Proteomes" id="UP001303373"/>
    </source>
</evidence>
<dbReference type="NCBIfam" id="TIGR00951">
    <property type="entry name" value="2A43"/>
    <property type="match status" value="1"/>
</dbReference>
<dbReference type="EMBL" id="CP138582">
    <property type="protein sequence ID" value="WPG99462.1"/>
    <property type="molecule type" value="Genomic_DNA"/>
</dbReference>
<dbReference type="PANTHER" id="PTHR13131">
    <property type="entry name" value="CYSTINOSIN"/>
    <property type="match status" value="1"/>
</dbReference>
<evidence type="ECO:0000256" key="3">
    <source>
        <dbReference type="ARBA" id="ARBA00022448"/>
    </source>
</evidence>
<evidence type="ECO:0000256" key="11">
    <source>
        <dbReference type="SAM" id="Phobius"/>
    </source>
</evidence>
<dbReference type="Gene3D" id="1.20.1280.290">
    <property type="match status" value="2"/>
</dbReference>
<keyword evidence="3" id="KW-0813">Transport</keyword>
<keyword evidence="13" id="KW-1185">Reference proteome</keyword>
<keyword evidence="4 11" id="KW-0812">Transmembrane</keyword>
<feature type="transmembrane region" description="Helical" evidence="11">
    <location>
        <begin position="240"/>
        <end position="259"/>
    </location>
</feature>
<evidence type="ECO:0000256" key="9">
    <source>
        <dbReference type="ARBA" id="ARBA00023228"/>
    </source>
</evidence>
<dbReference type="GO" id="GO:0000324">
    <property type="term" value="C:fungal-type vacuole"/>
    <property type="evidence" value="ECO:0007669"/>
    <property type="project" value="TreeGrafter"/>
</dbReference>
<feature type="transmembrane region" description="Helical" evidence="11">
    <location>
        <begin position="51"/>
        <end position="74"/>
    </location>
</feature>
<dbReference type="Pfam" id="PF04193">
    <property type="entry name" value="PQ-loop"/>
    <property type="match status" value="2"/>
</dbReference>
<evidence type="ECO:0000256" key="7">
    <source>
        <dbReference type="ARBA" id="ARBA00022989"/>
    </source>
</evidence>
<keyword evidence="8 11" id="KW-0472">Membrane</keyword>
<accession>A0AAQ3M173</accession>
<evidence type="ECO:0000256" key="4">
    <source>
        <dbReference type="ARBA" id="ARBA00022692"/>
    </source>
</evidence>
<comment type="similarity">
    <text evidence="2">Belongs to the cystinosin family.</text>
</comment>
<feature type="transmembrane region" description="Helical" evidence="11">
    <location>
        <begin position="133"/>
        <end position="152"/>
    </location>
</feature>
<evidence type="ECO:0000256" key="8">
    <source>
        <dbReference type="ARBA" id="ARBA00023136"/>
    </source>
</evidence>
<dbReference type="InterPro" id="IPR005282">
    <property type="entry name" value="LC_transporter"/>
</dbReference>
<reference evidence="12 13" key="1">
    <citation type="submission" date="2023-11" db="EMBL/GenBank/DDBJ databases">
        <title>An acidophilic fungus is an integral part of prey digestion in a carnivorous sundew plant.</title>
        <authorList>
            <person name="Tsai I.J."/>
        </authorList>
    </citation>
    <scope>NUCLEOTIDE SEQUENCE [LARGE SCALE GENOMIC DNA]</scope>
    <source>
        <strain evidence="12">169a</strain>
    </source>
</reference>
<dbReference type="GO" id="GO:0005774">
    <property type="term" value="C:vacuolar membrane"/>
    <property type="evidence" value="ECO:0007669"/>
    <property type="project" value="TreeGrafter"/>
</dbReference>
<feature type="transmembrane region" description="Helical" evidence="11">
    <location>
        <begin position="164"/>
        <end position="184"/>
    </location>
</feature>